<keyword evidence="3" id="KW-1185">Reference proteome</keyword>
<sequence length="187" mass="20532">MVKKLSPEFINVVSKLFEALPSDGSPIDDEVLMQLHAFFGPMLGSAVQLIDRREVVRVVLPAGRHIYQITSATGSPYTLYAELPARPSVPAVHSSKQDSSLSPDDDESTVPEKAKASPEPQPDNDTSAEQSVQTMAEPSRYSADLVRHSYIRALNRSMQGMYCPCAGYGYNTLAGDRNFLVSHKMML</sequence>
<comment type="caution">
    <text evidence="2">The sequence shown here is derived from an EMBL/GenBank/DDBJ whole genome shotgun (WGS) entry which is preliminary data.</text>
</comment>
<dbReference type="EMBL" id="NBSH01000003">
    <property type="protein sequence ID" value="ORX39116.1"/>
    <property type="molecule type" value="Genomic_DNA"/>
</dbReference>
<dbReference type="OrthoDB" id="337581at2759"/>
<evidence type="ECO:0000256" key="1">
    <source>
        <dbReference type="SAM" id="MobiDB-lite"/>
    </source>
</evidence>
<dbReference type="PANTHER" id="PTHR28498:SF1">
    <property type="entry name" value="ZINC FINGER SWIM DOMAIN-CONTAINING PROTEIN 7"/>
    <property type="match status" value="1"/>
</dbReference>
<accession>A0A1Y1UNS5</accession>
<dbReference type="PANTHER" id="PTHR28498">
    <property type="entry name" value="ZINC FINGER SWIM DOMAIN-CONTAINING PROTEIN 7"/>
    <property type="match status" value="1"/>
</dbReference>
<dbReference type="InParanoid" id="A0A1Y1UNS5"/>
<dbReference type="GO" id="GO:0097196">
    <property type="term" value="C:Shu complex"/>
    <property type="evidence" value="ECO:0007669"/>
    <property type="project" value="TreeGrafter"/>
</dbReference>
<evidence type="ECO:0000313" key="2">
    <source>
        <dbReference type="EMBL" id="ORX39116.1"/>
    </source>
</evidence>
<reference evidence="2 3" key="1">
    <citation type="submission" date="2017-03" db="EMBL/GenBank/DDBJ databases">
        <title>Widespread Adenine N6-methylation of Active Genes in Fungi.</title>
        <authorList>
            <consortium name="DOE Joint Genome Institute"/>
            <person name="Mondo S.J."/>
            <person name="Dannebaum R.O."/>
            <person name="Kuo R.C."/>
            <person name="Louie K.B."/>
            <person name="Bewick A.J."/>
            <person name="Labutti K."/>
            <person name="Haridas S."/>
            <person name="Kuo A."/>
            <person name="Salamov A."/>
            <person name="Ahrendt S.R."/>
            <person name="Lau R."/>
            <person name="Bowen B.P."/>
            <person name="Lipzen A."/>
            <person name="Sullivan W."/>
            <person name="Andreopoulos W.B."/>
            <person name="Clum A."/>
            <person name="Lindquist E."/>
            <person name="Daum C."/>
            <person name="Northen T.R."/>
            <person name="Ramamoorthy G."/>
            <person name="Schmitz R.J."/>
            <person name="Gryganskyi A."/>
            <person name="Culley D."/>
            <person name="Magnuson J."/>
            <person name="James T.Y."/>
            <person name="O'Malley M.A."/>
            <person name="Stajich J.E."/>
            <person name="Spatafora J.W."/>
            <person name="Visel A."/>
            <person name="Grigoriev I.V."/>
        </authorList>
    </citation>
    <scope>NUCLEOTIDE SEQUENCE [LARGE SCALE GENOMIC DNA]</scope>
    <source>
        <strain evidence="2 3">NRRL Y-17943</strain>
    </source>
</reference>
<dbReference type="GO" id="GO:0000724">
    <property type="term" value="P:double-strand break repair via homologous recombination"/>
    <property type="evidence" value="ECO:0007669"/>
    <property type="project" value="TreeGrafter"/>
</dbReference>
<dbReference type="Proteomes" id="UP000193218">
    <property type="component" value="Unassembled WGS sequence"/>
</dbReference>
<protein>
    <submittedName>
        <fullName evidence="2">Uncharacterized protein</fullName>
    </submittedName>
</protein>
<evidence type="ECO:0000313" key="3">
    <source>
        <dbReference type="Proteomes" id="UP000193218"/>
    </source>
</evidence>
<organism evidence="2 3">
    <name type="scientific">Kockovaella imperatae</name>
    <dbReference type="NCBI Taxonomy" id="4999"/>
    <lineage>
        <taxon>Eukaryota</taxon>
        <taxon>Fungi</taxon>
        <taxon>Dikarya</taxon>
        <taxon>Basidiomycota</taxon>
        <taxon>Agaricomycotina</taxon>
        <taxon>Tremellomycetes</taxon>
        <taxon>Tremellales</taxon>
        <taxon>Cuniculitremaceae</taxon>
        <taxon>Kockovaella</taxon>
    </lineage>
</organism>
<dbReference type="GeneID" id="33556856"/>
<feature type="compositionally biased region" description="Polar residues" evidence="1">
    <location>
        <begin position="123"/>
        <end position="136"/>
    </location>
</feature>
<gene>
    <name evidence="2" type="ORF">BD324DRAFT_618564</name>
</gene>
<name>A0A1Y1UNS5_9TREE</name>
<dbReference type="RefSeq" id="XP_021872979.1">
    <property type="nucleotide sequence ID" value="XM_022015048.1"/>
</dbReference>
<proteinExistence type="predicted"/>
<dbReference type="AlphaFoldDB" id="A0A1Y1UNS5"/>
<feature type="region of interest" description="Disordered" evidence="1">
    <location>
        <begin position="89"/>
        <end position="140"/>
    </location>
</feature>